<comment type="caution">
    <text evidence="2">The sequence shown here is derived from an EMBL/GenBank/DDBJ whole genome shotgun (WGS) entry which is preliminary data.</text>
</comment>
<dbReference type="Proteomes" id="UP000585721">
    <property type="component" value="Unassembled WGS sequence"/>
</dbReference>
<dbReference type="PANTHER" id="PTHR35849">
    <property type="entry name" value="BLR2341 PROTEIN"/>
    <property type="match status" value="1"/>
</dbReference>
<evidence type="ECO:0000259" key="1">
    <source>
        <dbReference type="PROSITE" id="PS50801"/>
    </source>
</evidence>
<feature type="domain" description="STAS" evidence="1">
    <location>
        <begin position="28"/>
        <end position="86"/>
    </location>
</feature>
<name>A0A841GNR5_9GAMM</name>
<dbReference type="Gene3D" id="3.30.750.24">
    <property type="entry name" value="STAS domain"/>
    <property type="match status" value="1"/>
</dbReference>
<gene>
    <name evidence="2" type="ORF">HNR75_002690</name>
</gene>
<organism evidence="2 3">
    <name type="scientific">Tolumonas osonensis</name>
    <dbReference type="NCBI Taxonomy" id="675874"/>
    <lineage>
        <taxon>Bacteria</taxon>
        <taxon>Pseudomonadati</taxon>
        <taxon>Pseudomonadota</taxon>
        <taxon>Gammaproteobacteria</taxon>
        <taxon>Aeromonadales</taxon>
        <taxon>Aeromonadaceae</taxon>
        <taxon>Tolumonas</taxon>
    </lineage>
</organism>
<keyword evidence="3" id="KW-1185">Reference proteome</keyword>
<proteinExistence type="predicted"/>
<dbReference type="InterPro" id="IPR036513">
    <property type="entry name" value="STAS_dom_sf"/>
</dbReference>
<dbReference type="CDD" id="cd07043">
    <property type="entry name" value="STAS_anti-anti-sigma_factors"/>
    <property type="match status" value="1"/>
</dbReference>
<reference evidence="2 3" key="1">
    <citation type="submission" date="2020-08" db="EMBL/GenBank/DDBJ databases">
        <title>Genomic Encyclopedia of Type Strains, Phase IV (KMG-IV): sequencing the most valuable type-strain genomes for metagenomic binning, comparative biology and taxonomic classification.</title>
        <authorList>
            <person name="Goeker M."/>
        </authorList>
    </citation>
    <scope>NUCLEOTIDE SEQUENCE [LARGE SCALE GENOMIC DNA]</scope>
    <source>
        <strain evidence="2 3">DSM 22975</strain>
    </source>
</reference>
<dbReference type="InterPro" id="IPR058548">
    <property type="entry name" value="MlaB-like_STAS"/>
</dbReference>
<dbReference type="AlphaFoldDB" id="A0A841GNR5"/>
<dbReference type="RefSeq" id="WP_188027463.1">
    <property type="nucleotide sequence ID" value="NZ_JACHGR010000009.1"/>
</dbReference>
<dbReference type="EMBL" id="JACHGR010000009">
    <property type="protein sequence ID" value="MBB6056751.1"/>
    <property type="molecule type" value="Genomic_DNA"/>
</dbReference>
<dbReference type="PROSITE" id="PS50801">
    <property type="entry name" value="STAS"/>
    <property type="match status" value="1"/>
</dbReference>
<evidence type="ECO:0000313" key="2">
    <source>
        <dbReference type="EMBL" id="MBB6056751.1"/>
    </source>
</evidence>
<evidence type="ECO:0000313" key="3">
    <source>
        <dbReference type="Proteomes" id="UP000585721"/>
    </source>
</evidence>
<dbReference type="PANTHER" id="PTHR35849:SF1">
    <property type="entry name" value="INTERMEMBRANE PHOSPHOLIPID TRANSPORT SYSTEM BINDING PROTEIN MLAB"/>
    <property type="match status" value="1"/>
</dbReference>
<sequence length="86" mass="9542">MKLTGNLDAAQVTAWWPERAELFRQDNVDVSAVNKIDSSGVAFLVKWAQTCQTNHQRLLIQGASPELVQLISLYGVSALFDLDLPQ</sequence>
<dbReference type="SUPFAM" id="SSF52091">
    <property type="entry name" value="SpoIIaa-like"/>
    <property type="match status" value="1"/>
</dbReference>
<dbReference type="InterPro" id="IPR002645">
    <property type="entry name" value="STAS_dom"/>
</dbReference>
<accession>A0A841GNR5</accession>
<protein>
    <submittedName>
        <fullName evidence="2">Phospholipid transport system transporter-binding protein</fullName>
    </submittedName>
</protein>
<dbReference type="Pfam" id="PF13466">
    <property type="entry name" value="STAS_2"/>
    <property type="match status" value="1"/>
</dbReference>
<dbReference type="InterPro" id="IPR052746">
    <property type="entry name" value="MlaB_ABC_Transporter"/>
</dbReference>